<evidence type="ECO:0000313" key="2">
    <source>
        <dbReference type="Proteomes" id="UP000612585"/>
    </source>
</evidence>
<evidence type="ECO:0000313" key="1">
    <source>
        <dbReference type="EMBL" id="GIJ65017.1"/>
    </source>
</evidence>
<sequence length="93" mass="9580">MGEPGRLDTRWVGVETLVDGEFMPAQRKPVRLTGGAQVGDNRRAIAEASGDDGPVCVAQHSGQPHAGAACATPQFGQSHSAVPSGAALFVTRL</sequence>
<dbReference type="EMBL" id="BOPG01000149">
    <property type="protein sequence ID" value="GIJ65017.1"/>
    <property type="molecule type" value="Genomic_DNA"/>
</dbReference>
<comment type="caution">
    <text evidence="1">The sequence shown here is derived from an EMBL/GenBank/DDBJ whole genome shotgun (WGS) entry which is preliminary data.</text>
</comment>
<reference evidence="1" key="1">
    <citation type="submission" date="2021-01" db="EMBL/GenBank/DDBJ databases">
        <title>Whole genome shotgun sequence of Virgisporangium aurantiacum NBRC 16421.</title>
        <authorList>
            <person name="Komaki H."/>
            <person name="Tamura T."/>
        </authorList>
    </citation>
    <scope>NUCLEOTIDE SEQUENCE</scope>
    <source>
        <strain evidence="1">NBRC 16421</strain>
    </source>
</reference>
<proteinExistence type="predicted"/>
<name>A0A8J3ZL99_9ACTN</name>
<gene>
    <name evidence="1" type="ORF">Vau01_125330</name>
</gene>
<dbReference type="Proteomes" id="UP000612585">
    <property type="component" value="Unassembled WGS sequence"/>
</dbReference>
<accession>A0A8J3ZL99</accession>
<organism evidence="1 2">
    <name type="scientific">Virgisporangium aurantiacum</name>
    <dbReference type="NCBI Taxonomy" id="175570"/>
    <lineage>
        <taxon>Bacteria</taxon>
        <taxon>Bacillati</taxon>
        <taxon>Actinomycetota</taxon>
        <taxon>Actinomycetes</taxon>
        <taxon>Micromonosporales</taxon>
        <taxon>Micromonosporaceae</taxon>
        <taxon>Virgisporangium</taxon>
    </lineage>
</organism>
<dbReference type="AlphaFoldDB" id="A0A8J3ZL99"/>
<protein>
    <submittedName>
        <fullName evidence="1">Uncharacterized protein</fullName>
    </submittedName>
</protein>
<keyword evidence="2" id="KW-1185">Reference proteome</keyword>